<dbReference type="InterPro" id="IPR013766">
    <property type="entry name" value="Thioredoxin_domain"/>
</dbReference>
<dbReference type="SUPFAM" id="SSF52833">
    <property type="entry name" value="Thioredoxin-like"/>
    <property type="match status" value="1"/>
</dbReference>
<dbReference type="OrthoDB" id="2121326at2759"/>
<evidence type="ECO:0000259" key="2">
    <source>
        <dbReference type="Pfam" id="PF00085"/>
    </source>
</evidence>
<evidence type="ECO:0000313" key="4">
    <source>
        <dbReference type="Proteomes" id="UP000631114"/>
    </source>
</evidence>
<dbReference type="Gene3D" id="3.40.30.10">
    <property type="entry name" value="Glutaredoxin"/>
    <property type="match status" value="1"/>
</dbReference>
<feature type="compositionally biased region" description="Low complexity" evidence="1">
    <location>
        <begin position="52"/>
        <end position="66"/>
    </location>
</feature>
<keyword evidence="4" id="KW-1185">Reference proteome</keyword>
<organism evidence="3 4">
    <name type="scientific">Coptis chinensis</name>
    <dbReference type="NCBI Taxonomy" id="261450"/>
    <lineage>
        <taxon>Eukaryota</taxon>
        <taxon>Viridiplantae</taxon>
        <taxon>Streptophyta</taxon>
        <taxon>Embryophyta</taxon>
        <taxon>Tracheophyta</taxon>
        <taxon>Spermatophyta</taxon>
        <taxon>Magnoliopsida</taxon>
        <taxon>Ranunculales</taxon>
        <taxon>Ranunculaceae</taxon>
        <taxon>Coptidoideae</taxon>
        <taxon>Coptis</taxon>
    </lineage>
</organism>
<dbReference type="AlphaFoldDB" id="A0A835IMQ7"/>
<comment type="caution">
    <text evidence="3">The sequence shown here is derived from an EMBL/GenBank/DDBJ whole genome shotgun (WGS) entry which is preliminary data.</text>
</comment>
<feature type="compositionally biased region" description="Low complexity" evidence="1">
    <location>
        <begin position="32"/>
        <end position="45"/>
    </location>
</feature>
<dbReference type="CDD" id="cd02947">
    <property type="entry name" value="TRX_family"/>
    <property type="match status" value="1"/>
</dbReference>
<feature type="region of interest" description="Disordered" evidence="1">
    <location>
        <begin position="27"/>
        <end position="67"/>
    </location>
</feature>
<dbReference type="EMBL" id="JADFTS010000002">
    <property type="protein sequence ID" value="KAF9620104.1"/>
    <property type="molecule type" value="Genomic_DNA"/>
</dbReference>
<accession>A0A835IMQ7</accession>
<dbReference type="InterPro" id="IPR050620">
    <property type="entry name" value="Thioredoxin_H-type-like"/>
</dbReference>
<dbReference type="Proteomes" id="UP000631114">
    <property type="component" value="Unassembled WGS sequence"/>
</dbReference>
<feature type="domain" description="Thioredoxin" evidence="2">
    <location>
        <begin position="69"/>
        <end position="152"/>
    </location>
</feature>
<evidence type="ECO:0000313" key="3">
    <source>
        <dbReference type="EMBL" id="KAF9620104.1"/>
    </source>
</evidence>
<evidence type="ECO:0000256" key="1">
    <source>
        <dbReference type="SAM" id="MobiDB-lite"/>
    </source>
</evidence>
<protein>
    <recommendedName>
        <fullName evidence="2">Thioredoxin domain-containing protein</fullName>
    </recommendedName>
</protein>
<dbReference type="PANTHER" id="PTHR10438">
    <property type="entry name" value="THIOREDOXIN"/>
    <property type="match status" value="1"/>
</dbReference>
<dbReference type="InterPro" id="IPR036249">
    <property type="entry name" value="Thioredoxin-like_sf"/>
</dbReference>
<dbReference type="PANTHER" id="PTHR10438:SF405">
    <property type="entry name" value="THIOREDOXIN DOMAIN-CONTAINING PROTEIN"/>
    <property type="match status" value="1"/>
</dbReference>
<name>A0A835IMQ7_9MAGN</name>
<proteinExistence type="predicted"/>
<reference evidence="3 4" key="1">
    <citation type="submission" date="2020-10" db="EMBL/GenBank/DDBJ databases">
        <title>The Coptis chinensis genome and diversification of protoberbering-type alkaloids.</title>
        <authorList>
            <person name="Wang B."/>
            <person name="Shu S."/>
            <person name="Song C."/>
            <person name="Liu Y."/>
        </authorList>
    </citation>
    <scope>NUCLEOTIDE SEQUENCE [LARGE SCALE GENOMIC DNA]</scope>
    <source>
        <strain evidence="3">HL-2020</strain>
        <tissue evidence="3">Leaf</tissue>
    </source>
</reference>
<gene>
    <name evidence="3" type="ORF">IFM89_010754</name>
</gene>
<dbReference type="Pfam" id="PF00085">
    <property type="entry name" value="Thioredoxin"/>
    <property type="match status" value="1"/>
</dbReference>
<sequence>MAAARKIRGASSLARLLHNNSNLIPQQTFLRTPSSQTSHPSQQQQLPKFPRHFSSSPPSTSSSNFSMLKSEEEFNNSIAQAQDDRVPSVFYFTAVWCGPCRLVAPIIEELSKNYHHVKIYKIDVDQPTFHFFQNGKKASEMTGADVALLRQTMAELYK</sequence>